<name>A0AAN6IIK5_9EURO</name>
<organism evidence="2 3">
    <name type="scientific">Exophiala viscosa</name>
    <dbReference type="NCBI Taxonomy" id="2486360"/>
    <lineage>
        <taxon>Eukaryota</taxon>
        <taxon>Fungi</taxon>
        <taxon>Dikarya</taxon>
        <taxon>Ascomycota</taxon>
        <taxon>Pezizomycotina</taxon>
        <taxon>Eurotiomycetes</taxon>
        <taxon>Chaetothyriomycetidae</taxon>
        <taxon>Chaetothyriales</taxon>
        <taxon>Herpotrichiellaceae</taxon>
        <taxon>Exophiala</taxon>
    </lineage>
</organism>
<gene>
    <name evidence="2" type="ORF">EDD36DRAFT_461461</name>
</gene>
<protein>
    <submittedName>
        <fullName evidence="2">Uncharacterized protein</fullName>
    </submittedName>
</protein>
<comment type="caution">
    <text evidence="2">The sequence shown here is derived from an EMBL/GenBank/DDBJ whole genome shotgun (WGS) entry which is preliminary data.</text>
</comment>
<dbReference type="EMBL" id="MU404351">
    <property type="protein sequence ID" value="KAI1616584.1"/>
    <property type="molecule type" value="Genomic_DNA"/>
</dbReference>
<dbReference type="Proteomes" id="UP001203852">
    <property type="component" value="Unassembled WGS sequence"/>
</dbReference>
<reference evidence="2" key="1">
    <citation type="journal article" date="2022" name="bioRxiv">
        <title>Deciphering the potential niche of two novel black yeast fungi from a biological soil crust based on their genomes, phenotypes, and melanin regulation.</title>
        <authorList>
            <consortium name="DOE Joint Genome Institute"/>
            <person name="Carr E.C."/>
            <person name="Barton Q."/>
            <person name="Grambo S."/>
            <person name="Sullivan M."/>
            <person name="Renfro C.M."/>
            <person name="Kuo A."/>
            <person name="Pangilinan J."/>
            <person name="Lipzen A."/>
            <person name="Keymanesh K."/>
            <person name="Savage E."/>
            <person name="Barry K."/>
            <person name="Grigoriev I.V."/>
            <person name="Riekhof W.R."/>
            <person name="Harris S.S."/>
        </authorList>
    </citation>
    <scope>NUCLEOTIDE SEQUENCE</scope>
    <source>
        <strain evidence="2">JF 03-4F</strain>
    </source>
</reference>
<keyword evidence="1" id="KW-0732">Signal</keyword>
<proteinExistence type="predicted"/>
<evidence type="ECO:0000313" key="2">
    <source>
        <dbReference type="EMBL" id="KAI1616584.1"/>
    </source>
</evidence>
<accession>A0AAN6IIK5</accession>
<dbReference type="AlphaFoldDB" id="A0AAN6IIK5"/>
<evidence type="ECO:0000256" key="1">
    <source>
        <dbReference type="SAM" id="SignalP"/>
    </source>
</evidence>
<feature type="signal peptide" evidence="1">
    <location>
        <begin position="1"/>
        <end position="19"/>
    </location>
</feature>
<sequence length="205" mass="21609">MATITLVLTFLAFIAQCLAGNDGDWTTTTTDTWWTPSPTTTVWWTPTTTSYWSTWTPTSTYTSEYTQQNVIVTVTSTLPCPATSTVVTWVCCDQCETNCQNTPTSTTTTNWGGVGTVTVTSHTTITPTTTTTTSSSQSVVYATTTSGSLVIVYASTATVATAASDTTATPSLVYAVSSDAQDGTNLSLSSFAMVLAMVATVMILL</sequence>
<evidence type="ECO:0000313" key="3">
    <source>
        <dbReference type="Proteomes" id="UP001203852"/>
    </source>
</evidence>
<feature type="chain" id="PRO_5042818393" evidence="1">
    <location>
        <begin position="20"/>
        <end position="205"/>
    </location>
</feature>
<keyword evidence="3" id="KW-1185">Reference proteome</keyword>